<proteinExistence type="predicted"/>
<evidence type="ECO:0000313" key="2">
    <source>
        <dbReference type="Proteomes" id="UP001497512"/>
    </source>
</evidence>
<name>A0ABP0TPH8_9BRYO</name>
<reference evidence="1" key="1">
    <citation type="submission" date="2024-02" db="EMBL/GenBank/DDBJ databases">
        <authorList>
            <consortium name="ELIXIR-Norway"/>
            <consortium name="Elixir Norway"/>
        </authorList>
    </citation>
    <scope>NUCLEOTIDE SEQUENCE</scope>
</reference>
<keyword evidence="2" id="KW-1185">Reference proteome</keyword>
<dbReference type="Proteomes" id="UP001497512">
    <property type="component" value="Chromosome 13"/>
</dbReference>
<organism evidence="1 2">
    <name type="scientific">Sphagnum troendelagicum</name>
    <dbReference type="NCBI Taxonomy" id="128251"/>
    <lineage>
        <taxon>Eukaryota</taxon>
        <taxon>Viridiplantae</taxon>
        <taxon>Streptophyta</taxon>
        <taxon>Embryophyta</taxon>
        <taxon>Bryophyta</taxon>
        <taxon>Sphagnophytina</taxon>
        <taxon>Sphagnopsida</taxon>
        <taxon>Sphagnales</taxon>
        <taxon>Sphagnaceae</taxon>
        <taxon>Sphagnum</taxon>
    </lineage>
</organism>
<gene>
    <name evidence="1" type="ORF">CSSPTR1EN2_LOCUS5849</name>
</gene>
<accession>A0ABP0TPH8</accession>
<sequence>MDGILMNPASLEISWTSIVTMGPAGLLMYESTTLMSRTSPSLLAMMVRAFAFQNCSCKSGNCTFIICVKSASAPCAFAPKPGKNLEKERLSPLHSTVVSFLVEMAPSSFSKRIRK</sequence>
<dbReference type="EMBL" id="OZ019905">
    <property type="protein sequence ID" value="CAK9201322.1"/>
    <property type="molecule type" value="Genomic_DNA"/>
</dbReference>
<evidence type="ECO:0000313" key="1">
    <source>
        <dbReference type="EMBL" id="CAK9201322.1"/>
    </source>
</evidence>
<protein>
    <submittedName>
        <fullName evidence="1">Uncharacterized protein</fullName>
    </submittedName>
</protein>